<keyword evidence="10" id="KW-0560">Oxidoreductase</keyword>
<dbReference type="InterPro" id="IPR050968">
    <property type="entry name" value="Cytochrome_c_oxidase_bac_sub4"/>
</dbReference>
<sequence length="161" mass="18195">MSGGHQQHPARAVSHDHDDHHGHTHADHGSLKSYTTGFVLAVILTAIPFWLVMAKVFDKSSTTGLVLLGFAAVQIVVHMVYFLHMNTKSEGGWSMLALIFTIMLVFIMLSGSLWVMYHLNHNMMPGMMPDTTEVVPESMQKMPDMPKMHNMQHMQHMQNMQ</sequence>
<keyword evidence="9 18" id="KW-1133">Transmembrane helix</keyword>
<reference evidence="19 20" key="4">
    <citation type="journal article" date="2010" name="Environ. Microbiol.">
        <title>The bacterial genus Collimonas: mycophagy, weathering and other adaptive solutions to life in oligotrophic soil environments.</title>
        <authorList>
            <person name="Leveau J.H."/>
            <person name="Uroz S."/>
            <person name="de Boer W."/>
        </authorList>
    </citation>
    <scope>NUCLEOTIDE SEQUENCE [LARGE SCALE GENOMIC DNA]</scope>
    <source>
        <strain evidence="19 20">Ter331</strain>
    </source>
</reference>
<evidence type="ECO:0000256" key="4">
    <source>
        <dbReference type="ARBA" id="ARBA00014689"/>
    </source>
</evidence>
<dbReference type="STRING" id="1005048.CFU_2204"/>
<accession>G0AKA5</accession>
<dbReference type="RefSeq" id="WP_014006185.1">
    <property type="nucleotide sequence ID" value="NC_015856.1"/>
</dbReference>
<feature type="transmembrane region" description="Helical" evidence="18">
    <location>
        <begin position="95"/>
        <end position="117"/>
    </location>
</feature>
<evidence type="ECO:0000313" key="19">
    <source>
        <dbReference type="EMBL" id="AEK62032.1"/>
    </source>
</evidence>
<gene>
    <name evidence="19" type="primary">cyoD</name>
    <name evidence="19" type="ordered locus">CFU_2204</name>
</gene>
<evidence type="ECO:0000256" key="16">
    <source>
        <dbReference type="ARBA" id="ARBA00032185"/>
    </source>
</evidence>
<protein>
    <recommendedName>
        <fullName evidence="4">Cytochrome bo(3) ubiquinol oxidase subunit 4</fullName>
    </recommendedName>
    <alternativeName>
        <fullName evidence="16">Cytochrome o ubiquinol oxidase subunit 4</fullName>
    </alternativeName>
    <alternativeName>
        <fullName evidence="13">Oxidase bo(3) subunit 4</fullName>
    </alternativeName>
    <alternativeName>
        <fullName evidence="14">Ubiquinol oxidase polypeptide IV</fullName>
    </alternativeName>
    <alternativeName>
        <fullName evidence="15">Ubiquinol oxidase subunit 4</fullName>
    </alternativeName>
</protein>
<dbReference type="InterPro" id="IPR014210">
    <property type="entry name" value="Cyt_o_ubiqinol_oxidase_su4"/>
</dbReference>
<dbReference type="eggNOG" id="COG3125">
    <property type="taxonomic scope" value="Bacteria"/>
</dbReference>
<dbReference type="GO" id="GO:0019646">
    <property type="term" value="P:aerobic electron transport chain"/>
    <property type="evidence" value="ECO:0007669"/>
    <property type="project" value="TreeGrafter"/>
</dbReference>
<evidence type="ECO:0000256" key="5">
    <source>
        <dbReference type="ARBA" id="ARBA00022448"/>
    </source>
</evidence>
<reference evidence="19 20" key="2">
    <citation type="journal article" date="2006" name="J. Microbiol. Methods">
        <title>Genomic flank-sequencing of plasposon insertion sites for rapid identification of functional genes.</title>
        <authorList>
            <person name="Leveau J.H."/>
            <person name="Gerards S."/>
            <person name="Fritsche K."/>
            <person name="Zondag G."/>
            <person name="van Veen J.A."/>
        </authorList>
    </citation>
    <scope>NUCLEOTIDE SEQUENCE [LARGE SCALE GENOMIC DNA]</scope>
    <source>
        <strain evidence="19 20">Ter331</strain>
    </source>
</reference>
<evidence type="ECO:0000256" key="17">
    <source>
        <dbReference type="SAM" id="MobiDB-lite"/>
    </source>
</evidence>
<dbReference type="NCBIfam" id="TIGR02847">
    <property type="entry name" value="CyoD"/>
    <property type="match status" value="1"/>
</dbReference>
<reference evidence="20" key="6">
    <citation type="submission" date="2011-05" db="EMBL/GenBank/DDBJ databases">
        <title>Complete sequence of Collimonas fungivorans Ter331.</title>
        <authorList>
            <person name="Leveau J.H."/>
        </authorList>
    </citation>
    <scope>NUCLEOTIDE SEQUENCE [LARGE SCALE GENOMIC DNA]</scope>
    <source>
        <strain evidence="20">Ter331</strain>
    </source>
</reference>
<evidence type="ECO:0000256" key="10">
    <source>
        <dbReference type="ARBA" id="ARBA00023002"/>
    </source>
</evidence>
<dbReference type="GO" id="GO:0009486">
    <property type="term" value="F:cytochrome bo3 ubiquinol oxidase activity"/>
    <property type="evidence" value="ECO:0007669"/>
    <property type="project" value="InterPro"/>
</dbReference>
<evidence type="ECO:0000256" key="2">
    <source>
        <dbReference type="ARBA" id="ARBA00008079"/>
    </source>
</evidence>
<evidence type="ECO:0000313" key="20">
    <source>
        <dbReference type="Proteomes" id="UP000008392"/>
    </source>
</evidence>
<reference evidence="19 20" key="1">
    <citation type="journal article" date="2004" name="Environ. Microbiol.">
        <title>Phylogeny-function analysis of (meta)genomic libraries: screening for expression of ribosomal RNA genes by large-insert library fluorescent in situ hybridization (LIL-FISH).</title>
        <authorList>
            <person name="Leveau J.H."/>
            <person name="Gerards S."/>
            <person name="de Boer W."/>
            <person name="van Veen J.A."/>
        </authorList>
    </citation>
    <scope>NUCLEOTIDE SEQUENCE [LARGE SCALE GENOMIC DNA]</scope>
    <source>
        <strain evidence="19 20">Ter331</strain>
    </source>
</reference>
<dbReference type="GO" id="GO:0009319">
    <property type="term" value="C:cytochrome o ubiquinol oxidase complex"/>
    <property type="evidence" value="ECO:0007669"/>
    <property type="project" value="TreeGrafter"/>
</dbReference>
<reference evidence="19 20" key="3">
    <citation type="journal article" date="2008" name="FEMS Microbiol. Ecol.">
        <title>Identification and characterization of genes underlying chitinolysis in Collimonas fungivorans Ter331.</title>
        <authorList>
            <person name="Fritsche K."/>
            <person name="de Boer W."/>
            <person name="Gerards S."/>
            <person name="van den Berg M."/>
            <person name="van Veen J.A."/>
            <person name="Leveau J.H."/>
        </authorList>
    </citation>
    <scope>NUCLEOTIDE SEQUENCE [LARGE SCALE GENOMIC DNA]</scope>
    <source>
        <strain evidence="19 20">Ter331</strain>
    </source>
</reference>
<organism evidence="19 20">
    <name type="scientific">Collimonas fungivorans (strain Ter331)</name>
    <dbReference type="NCBI Taxonomy" id="1005048"/>
    <lineage>
        <taxon>Bacteria</taxon>
        <taxon>Pseudomonadati</taxon>
        <taxon>Pseudomonadota</taxon>
        <taxon>Betaproteobacteria</taxon>
        <taxon>Burkholderiales</taxon>
        <taxon>Oxalobacteraceae</taxon>
        <taxon>Collimonas</taxon>
    </lineage>
</organism>
<evidence type="ECO:0000256" key="14">
    <source>
        <dbReference type="ARBA" id="ARBA00030211"/>
    </source>
</evidence>
<feature type="transmembrane region" description="Helical" evidence="18">
    <location>
        <begin position="65"/>
        <end position="83"/>
    </location>
</feature>
<dbReference type="GO" id="GO:0015990">
    <property type="term" value="P:electron transport coupled proton transport"/>
    <property type="evidence" value="ECO:0007669"/>
    <property type="project" value="InterPro"/>
</dbReference>
<proteinExistence type="inferred from homology"/>
<evidence type="ECO:0000256" key="18">
    <source>
        <dbReference type="SAM" id="Phobius"/>
    </source>
</evidence>
<keyword evidence="8" id="KW-0249">Electron transport</keyword>
<comment type="subunit">
    <text evidence="3">Heterooctamer of two A chains, two B chains, two C chains and two D chains.</text>
</comment>
<evidence type="ECO:0000256" key="6">
    <source>
        <dbReference type="ARBA" id="ARBA00022475"/>
    </source>
</evidence>
<keyword evidence="7 18" id="KW-0812">Transmembrane</keyword>
<comment type="subcellular location">
    <subcellularLocation>
        <location evidence="1">Cell membrane</location>
        <topology evidence="1">Multi-pass membrane protein</topology>
    </subcellularLocation>
</comment>
<dbReference type="Proteomes" id="UP000008392">
    <property type="component" value="Chromosome"/>
</dbReference>
<evidence type="ECO:0000256" key="15">
    <source>
        <dbReference type="ARBA" id="ARBA00031887"/>
    </source>
</evidence>
<dbReference type="PANTHER" id="PTHR36835">
    <property type="entry name" value="CYTOCHROME BO(3) UBIQUINOL OXIDASE SUBUNIT 4"/>
    <property type="match status" value="1"/>
</dbReference>
<dbReference type="InterPro" id="IPR005171">
    <property type="entry name" value="Cyt_c_oxidase_su4_prok"/>
</dbReference>
<keyword evidence="11 18" id="KW-0472">Membrane</keyword>
<keyword evidence="20" id="KW-1185">Reference proteome</keyword>
<evidence type="ECO:0000256" key="9">
    <source>
        <dbReference type="ARBA" id="ARBA00022989"/>
    </source>
</evidence>
<evidence type="ECO:0000256" key="12">
    <source>
        <dbReference type="ARBA" id="ARBA00025694"/>
    </source>
</evidence>
<dbReference type="Pfam" id="PF03626">
    <property type="entry name" value="COX4_pro"/>
    <property type="match status" value="1"/>
</dbReference>
<evidence type="ECO:0000256" key="13">
    <source>
        <dbReference type="ARBA" id="ARBA00030071"/>
    </source>
</evidence>
<evidence type="ECO:0000256" key="7">
    <source>
        <dbReference type="ARBA" id="ARBA00022692"/>
    </source>
</evidence>
<dbReference type="EMBL" id="CP002745">
    <property type="protein sequence ID" value="AEK62032.1"/>
    <property type="molecule type" value="Genomic_DNA"/>
</dbReference>
<evidence type="ECO:0000256" key="1">
    <source>
        <dbReference type="ARBA" id="ARBA00004651"/>
    </source>
</evidence>
<name>G0AKA5_COLFT</name>
<dbReference type="AlphaFoldDB" id="G0AKA5"/>
<evidence type="ECO:0000256" key="8">
    <source>
        <dbReference type="ARBA" id="ARBA00022982"/>
    </source>
</evidence>
<evidence type="ECO:0000256" key="11">
    <source>
        <dbReference type="ARBA" id="ARBA00023136"/>
    </source>
</evidence>
<dbReference type="GO" id="GO:0005886">
    <property type="term" value="C:plasma membrane"/>
    <property type="evidence" value="ECO:0007669"/>
    <property type="project" value="UniProtKB-SubCell"/>
</dbReference>
<feature type="compositionally biased region" description="Basic and acidic residues" evidence="17">
    <location>
        <begin position="13"/>
        <end position="29"/>
    </location>
</feature>
<dbReference type="KEGG" id="cfu:CFU_2204"/>
<keyword evidence="5" id="KW-0813">Transport</keyword>
<feature type="transmembrane region" description="Helical" evidence="18">
    <location>
        <begin position="34"/>
        <end position="53"/>
    </location>
</feature>
<dbReference type="PANTHER" id="PTHR36835:SF1">
    <property type="entry name" value="CYTOCHROME BO(3) UBIQUINOL OXIDASE SUBUNIT 4"/>
    <property type="match status" value="1"/>
</dbReference>
<dbReference type="HOGENOM" id="CLU_140945_0_0_4"/>
<dbReference type="GO" id="GO:0015078">
    <property type="term" value="F:proton transmembrane transporter activity"/>
    <property type="evidence" value="ECO:0007669"/>
    <property type="project" value="TreeGrafter"/>
</dbReference>
<reference evidence="19 20" key="5">
    <citation type="journal article" date="2011" name="ISME J.">
        <title>Dual transcriptional profiling of a bacterial/fungal confrontation: Collimonas fungivorans versus Aspergillus niger.</title>
        <authorList>
            <person name="Mela F."/>
            <person name="Fritsche K."/>
            <person name="de Boer W."/>
            <person name="van Veen J.A."/>
            <person name="de Graaff L.H."/>
            <person name="van den Berg M."/>
            <person name="Leveau J.H."/>
        </authorList>
    </citation>
    <scope>NUCLEOTIDE SEQUENCE [LARGE SCALE GENOMIC DNA]</scope>
    <source>
        <strain evidence="19 20">Ter331</strain>
    </source>
</reference>
<comment type="similarity">
    <text evidence="2">Belongs to the cytochrome c oxidase bacterial subunit 4 family.</text>
</comment>
<comment type="function">
    <text evidence="12">Cytochrome bo(3) ubiquinol terminal oxidase is the component of the aerobic respiratory chain of E.coli that predominates when cells are grown at high aeration. Has proton pump activity across the membrane in addition to electron transfer, pumping 2 protons/electron.</text>
</comment>
<feature type="region of interest" description="Disordered" evidence="17">
    <location>
        <begin position="1"/>
        <end position="29"/>
    </location>
</feature>
<keyword evidence="6" id="KW-1003">Cell membrane</keyword>
<evidence type="ECO:0000256" key="3">
    <source>
        <dbReference type="ARBA" id="ARBA00011700"/>
    </source>
</evidence>